<feature type="region of interest" description="Disordered" evidence="1">
    <location>
        <begin position="1"/>
        <end position="191"/>
    </location>
</feature>
<sequence>GAAAHAARRRGGGPRGPAGLPRRGVPGEPARGRAGAPRAARGGGVGARGPRAARARRLGRAGGGRGRPGAAAPAPPAPLRRDVGQPHVDLREADRAHRGLRPGRAAPGLRRRLGPLRPRQRPRGRLGLRDAPERHPQGRGDPRRAARAGRGDGAGPRPRPRARPGDLGGGAHVPRRPRIGRRGGGAGRAAL</sequence>
<feature type="compositionally biased region" description="Basic and acidic residues" evidence="1">
    <location>
        <begin position="127"/>
        <end position="144"/>
    </location>
</feature>
<feature type="non-terminal residue" evidence="2">
    <location>
        <position position="191"/>
    </location>
</feature>
<name>A0A6J4RJ07_9ACTN</name>
<accession>A0A6J4RJ07</accession>
<feature type="non-terminal residue" evidence="2">
    <location>
        <position position="1"/>
    </location>
</feature>
<feature type="compositionally biased region" description="Basic residues" evidence="1">
    <location>
        <begin position="1"/>
        <end position="12"/>
    </location>
</feature>
<dbReference type="EMBL" id="CADCVO010000098">
    <property type="protein sequence ID" value="CAA9473869.1"/>
    <property type="molecule type" value="Genomic_DNA"/>
</dbReference>
<organism evidence="2">
    <name type="scientific">uncultured Solirubrobacteraceae bacterium</name>
    <dbReference type="NCBI Taxonomy" id="1162706"/>
    <lineage>
        <taxon>Bacteria</taxon>
        <taxon>Bacillati</taxon>
        <taxon>Actinomycetota</taxon>
        <taxon>Thermoleophilia</taxon>
        <taxon>Solirubrobacterales</taxon>
        <taxon>Solirubrobacteraceae</taxon>
        <taxon>environmental samples</taxon>
    </lineage>
</organism>
<evidence type="ECO:0000313" key="2">
    <source>
        <dbReference type="EMBL" id="CAA9473869.1"/>
    </source>
</evidence>
<evidence type="ECO:0000256" key="1">
    <source>
        <dbReference type="SAM" id="MobiDB-lite"/>
    </source>
</evidence>
<feature type="compositionally biased region" description="Basic and acidic residues" evidence="1">
    <location>
        <begin position="79"/>
        <end position="97"/>
    </location>
</feature>
<feature type="compositionally biased region" description="Basic residues" evidence="1">
    <location>
        <begin position="109"/>
        <end position="126"/>
    </location>
</feature>
<dbReference type="AlphaFoldDB" id="A0A6J4RJ07"/>
<feature type="compositionally biased region" description="Gly residues" evidence="1">
    <location>
        <begin position="182"/>
        <end position="191"/>
    </location>
</feature>
<reference evidence="2" key="1">
    <citation type="submission" date="2020-02" db="EMBL/GenBank/DDBJ databases">
        <authorList>
            <person name="Meier V. D."/>
        </authorList>
    </citation>
    <scope>NUCLEOTIDE SEQUENCE</scope>
    <source>
        <strain evidence="2">AVDCRST_MAG13</strain>
    </source>
</reference>
<feature type="compositionally biased region" description="Low complexity" evidence="1">
    <location>
        <begin position="17"/>
        <end position="40"/>
    </location>
</feature>
<protein>
    <submittedName>
        <fullName evidence="2">Uncharacterized protein</fullName>
    </submittedName>
</protein>
<proteinExistence type="predicted"/>
<gene>
    <name evidence="2" type="ORF">AVDCRST_MAG13-672</name>
</gene>